<name>A0A1U8IB03_GOSHI</name>
<dbReference type="AlphaFoldDB" id="A0A1U8IB03"/>
<dbReference type="Pfam" id="PF13976">
    <property type="entry name" value="gag_pre-integrs"/>
    <property type="match status" value="1"/>
</dbReference>
<evidence type="ECO:0000313" key="2">
    <source>
        <dbReference type="Proteomes" id="UP000818029"/>
    </source>
</evidence>
<gene>
    <name evidence="3" type="primary">LOC107894633</name>
</gene>
<dbReference type="Proteomes" id="UP000818029">
    <property type="component" value="Chromosome A13"/>
</dbReference>
<reference evidence="2" key="1">
    <citation type="journal article" date="2020" name="Nat. Genet.">
        <title>Genomic diversifications of five Gossypium allopolyploid species and their impact on cotton improvement.</title>
        <authorList>
            <person name="Chen Z.J."/>
            <person name="Sreedasyam A."/>
            <person name="Ando A."/>
            <person name="Song Q."/>
            <person name="De Santiago L.M."/>
            <person name="Hulse-Kemp A.M."/>
            <person name="Ding M."/>
            <person name="Ye W."/>
            <person name="Kirkbride R.C."/>
            <person name="Jenkins J."/>
            <person name="Plott C."/>
            <person name="Lovell J."/>
            <person name="Lin Y.M."/>
            <person name="Vaughn R."/>
            <person name="Liu B."/>
            <person name="Simpson S."/>
            <person name="Scheffler B.E."/>
            <person name="Wen L."/>
            <person name="Saski C.A."/>
            <person name="Grover C.E."/>
            <person name="Hu G."/>
            <person name="Conover J.L."/>
            <person name="Carlson J.W."/>
            <person name="Shu S."/>
            <person name="Boston L.B."/>
            <person name="Williams M."/>
            <person name="Peterson D.G."/>
            <person name="McGee K."/>
            <person name="Jones D.C."/>
            <person name="Wendel J.F."/>
            <person name="Stelly D.M."/>
            <person name="Grimwood J."/>
            <person name="Schmutz J."/>
        </authorList>
    </citation>
    <scope>NUCLEOTIDE SEQUENCE [LARGE SCALE GENOMIC DNA]</scope>
    <source>
        <strain evidence="2">cv. TM-1</strain>
    </source>
</reference>
<dbReference type="InterPro" id="IPR025724">
    <property type="entry name" value="GAG-pre-integrase_dom"/>
</dbReference>
<protein>
    <submittedName>
        <fullName evidence="3">Uncharacterized mitochondrial protein AtMg00300-like</fullName>
    </submittedName>
</protein>
<dbReference type="GeneID" id="107894633"/>
<evidence type="ECO:0000259" key="1">
    <source>
        <dbReference type="Pfam" id="PF13976"/>
    </source>
</evidence>
<sequence>MLMMIVEGHRNEILTGSTISDDAVVAFSSLSDDDITEIFHMRLRHMNENDMTELSKRGLLEGRGIRKLKFCEYCIFGKKKRVLFTGGIHNTKGTLEYIHFDL</sequence>
<dbReference type="RefSeq" id="XP_016675380.1">
    <property type="nucleotide sequence ID" value="XM_016819891.1"/>
</dbReference>
<proteinExistence type="predicted"/>
<keyword evidence="2" id="KW-1185">Reference proteome</keyword>
<dbReference type="KEGG" id="ghi:107894633"/>
<reference evidence="3" key="2">
    <citation type="submission" date="2025-08" db="UniProtKB">
        <authorList>
            <consortium name="RefSeq"/>
        </authorList>
    </citation>
    <scope>IDENTIFICATION</scope>
</reference>
<organism evidence="2 3">
    <name type="scientific">Gossypium hirsutum</name>
    <name type="common">Upland cotton</name>
    <name type="synonym">Gossypium mexicanum</name>
    <dbReference type="NCBI Taxonomy" id="3635"/>
    <lineage>
        <taxon>Eukaryota</taxon>
        <taxon>Viridiplantae</taxon>
        <taxon>Streptophyta</taxon>
        <taxon>Embryophyta</taxon>
        <taxon>Tracheophyta</taxon>
        <taxon>Spermatophyta</taxon>
        <taxon>Magnoliopsida</taxon>
        <taxon>eudicotyledons</taxon>
        <taxon>Gunneridae</taxon>
        <taxon>Pentapetalae</taxon>
        <taxon>rosids</taxon>
        <taxon>malvids</taxon>
        <taxon>Malvales</taxon>
        <taxon>Malvaceae</taxon>
        <taxon>Malvoideae</taxon>
        <taxon>Gossypium</taxon>
    </lineage>
</organism>
<feature type="domain" description="GAG-pre-integrase" evidence="1">
    <location>
        <begin position="15"/>
        <end position="78"/>
    </location>
</feature>
<dbReference type="PaxDb" id="3635-A0A1U8IB03"/>
<dbReference type="OrthoDB" id="993660at2759"/>
<accession>A0A1U8IB03</accession>
<evidence type="ECO:0000313" key="3">
    <source>
        <dbReference type="RefSeq" id="XP_016675380.1"/>
    </source>
</evidence>